<accession>Q53MM2</accession>
<reference evidence="3" key="2">
    <citation type="journal article" date="2008" name="Nucleic Acids Res.">
        <title>The rice annotation project database (RAP-DB): 2008 update.</title>
        <authorList>
            <consortium name="The rice annotation project (RAP)"/>
        </authorList>
    </citation>
    <scope>GENOME REANNOTATION</scope>
    <source>
        <strain evidence="3">cv. Nipponbare</strain>
    </source>
</reference>
<dbReference type="Proteomes" id="UP000000763">
    <property type="component" value="Chromosome 11"/>
</dbReference>
<dbReference type="InterPro" id="IPR024752">
    <property type="entry name" value="Myb/SANT-like_dom"/>
</dbReference>
<name>Q53MM2_ORYSJ</name>
<proteinExistence type="predicted"/>
<dbReference type="AlphaFoldDB" id="Q53MM2"/>
<gene>
    <name evidence="2" type="ordered locus">LOC_Os11g07990</name>
</gene>
<dbReference type="PANTHER" id="PTHR47069:SF11">
    <property type="entry name" value="OS04G0275550 PROTEIN"/>
    <property type="match status" value="1"/>
</dbReference>
<sequence>MDLVPRSKANWDTFSNRAFCEICAEECEAGNRPTGCLSTTGYKNLQLKFFQRTGKKHDQKQLKNHWETLKKEYNLWIELKEKSTGLGWDPIKGTFTADDAWWADHIVFSYTRILLNLPSYRMKRQTKIILACMALHNFIRDSVLRDELFGRCDLDEEFDPNTEQASSSQENGINGLAVDDEDMNAFRDRIANSLTATRA</sequence>
<protein>
    <submittedName>
        <fullName evidence="2">Transposon protein, putative, CACTA, En/Spm sub-class</fullName>
    </submittedName>
</protein>
<feature type="domain" description="Myb/SANT-like" evidence="1">
    <location>
        <begin position="11"/>
        <end position="105"/>
    </location>
</feature>
<reference evidence="3" key="1">
    <citation type="journal article" date="2005" name="Nature">
        <title>The map-based sequence of the rice genome.</title>
        <authorList>
            <consortium name="International rice genome sequencing project (IRGSP)"/>
            <person name="Matsumoto T."/>
            <person name="Wu J."/>
            <person name="Kanamori H."/>
            <person name="Katayose Y."/>
            <person name="Fujisawa M."/>
            <person name="Namiki N."/>
            <person name="Mizuno H."/>
            <person name="Yamamoto K."/>
            <person name="Antonio B.A."/>
            <person name="Baba T."/>
            <person name="Sakata K."/>
            <person name="Nagamura Y."/>
            <person name="Aoki H."/>
            <person name="Arikawa K."/>
            <person name="Arita K."/>
            <person name="Bito T."/>
            <person name="Chiden Y."/>
            <person name="Fujitsuka N."/>
            <person name="Fukunaka R."/>
            <person name="Hamada M."/>
            <person name="Harada C."/>
            <person name="Hayashi A."/>
            <person name="Hijishita S."/>
            <person name="Honda M."/>
            <person name="Hosokawa S."/>
            <person name="Ichikawa Y."/>
            <person name="Idonuma A."/>
            <person name="Iijima M."/>
            <person name="Ikeda M."/>
            <person name="Ikeno M."/>
            <person name="Ito K."/>
            <person name="Ito S."/>
            <person name="Ito T."/>
            <person name="Ito Y."/>
            <person name="Ito Y."/>
            <person name="Iwabuchi A."/>
            <person name="Kamiya K."/>
            <person name="Karasawa W."/>
            <person name="Kurita K."/>
            <person name="Katagiri S."/>
            <person name="Kikuta A."/>
            <person name="Kobayashi H."/>
            <person name="Kobayashi N."/>
            <person name="Machita K."/>
            <person name="Maehara T."/>
            <person name="Masukawa M."/>
            <person name="Mizubayashi T."/>
            <person name="Mukai Y."/>
            <person name="Nagasaki H."/>
            <person name="Nagata Y."/>
            <person name="Naito S."/>
            <person name="Nakashima M."/>
            <person name="Nakama Y."/>
            <person name="Nakamichi Y."/>
            <person name="Nakamura M."/>
            <person name="Meguro A."/>
            <person name="Negishi M."/>
            <person name="Ohta I."/>
            <person name="Ohta T."/>
            <person name="Okamoto M."/>
            <person name="Ono N."/>
            <person name="Saji S."/>
            <person name="Sakaguchi M."/>
            <person name="Sakai K."/>
            <person name="Shibata M."/>
            <person name="Shimokawa T."/>
            <person name="Song J."/>
            <person name="Takazaki Y."/>
            <person name="Terasawa K."/>
            <person name="Tsugane M."/>
            <person name="Tsuji K."/>
            <person name="Ueda S."/>
            <person name="Waki K."/>
            <person name="Yamagata H."/>
            <person name="Yamamoto M."/>
            <person name="Yamamoto S."/>
            <person name="Yamane H."/>
            <person name="Yoshiki S."/>
            <person name="Yoshihara R."/>
            <person name="Yukawa K."/>
            <person name="Zhong H."/>
            <person name="Yano M."/>
            <person name="Yuan Q."/>
            <person name="Ouyang S."/>
            <person name="Liu J."/>
            <person name="Jones K.M."/>
            <person name="Gansberger K."/>
            <person name="Moffat K."/>
            <person name="Hill J."/>
            <person name="Bera J."/>
            <person name="Fadrosh D."/>
            <person name="Jin S."/>
            <person name="Johri S."/>
            <person name="Kim M."/>
            <person name="Overton L."/>
            <person name="Reardon M."/>
            <person name="Tsitrin T."/>
            <person name="Vuong H."/>
            <person name="Weaver B."/>
            <person name="Ciecko A."/>
            <person name="Tallon L."/>
            <person name="Jackson J."/>
            <person name="Pai G."/>
            <person name="Aken S.V."/>
            <person name="Utterback T."/>
            <person name="Reidmuller S."/>
            <person name="Feldblyum T."/>
            <person name="Hsiao J."/>
            <person name="Zismann V."/>
            <person name="Iobst S."/>
            <person name="de Vazeille A.R."/>
            <person name="Buell C.R."/>
            <person name="Ying K."/>
            <person name="Li Y."/>
            <person name="Lu T."/>
            <person name="Huang Y."/>
            <person name="Zhao Q."/>
            <person name="Feng Q."/>
            <person name="Zhang L."/>
            <person name="Zhu J."/>
            <person name="Weng Q."/>
            <person name="Mu J."/>
            <person name="Lu Y."/>
            <person name="Fan D."/>
            <person name="Liu Y."/>
            <person name="Guan J."/>
            <person name="Zhang Y."/>
            <person name="Yu S."/>
            <person name="Liu X."/>
            <person name="Zhang Y."/>
            <person name="Hong G."/>
            <person name="Han B."/>
            <person name="Choisne N."/>
            <person name="Demange N."/>
            <person name="Orjeda G."/>
            <person name="Samain S."/>
            <person name="Cattolico L."/>
            <person name="Pelletier E."/>
            <person name="Couloux A."/>
            <person name="Segurens B."/>
            <person name="Wincker P."/>
            <person name="D'Hont A."/>
            <person name="Scarpelli C."/>
            <person name="Weissenbach J."/>
            <person name="Salanoubat M."/>
            <person name="Quetier F."/>
            <person name="Yu Y."/>
            <person name="Kim H.R."/>
            <person name="Rambo T."/>
            <person name="Currie J."/>
            <person name="Collura K."/>
            <person name="Luo M."/>
            <person name="Yang T."/>
            <person name="Ammiraju J.S.S."/>
            <person name="Engler F."/>
            <person name="Soderlund C."/>
            <person name="Wing R.A."/>
            <person name="Palmer L.E."/>
            <person name="de la Bastide M."/>
            <person name="Spiegel L."/>
            <person name="Nascimento L."/>
            <person name="Zutavern T."/>
            <person name="O'Shaughnessy A."/>
            <person name="Dike S."/>
            <person name="Dedhia N."/>
            <person name="Preston R."/>
            <person name="Balija V."/>
            <person name="McCombie W.R."/>
            <person name="Chow T."/>
            <person name="Chen H."/>
            <person name="Chung M."/>
            <person name="Chen C."/>
            <person name="Shaw J."/>
            <person name="Wu H."/>
            <person name="Hsiao K."/>
            <person name="Chao Y."/>
            <person name="Chu M."/>
            <person name="Cheng C."/>
            <person name="Hour A."/>
            <person name="Lee P."/>
            <person name="Lin S."/>
            <person name="Lin Y."/>
            <person name="Liou J."/>
            <person name="Liu S."/>
            <person name="Hsing Y."/>
            <person name="Raghuvanshi S."/>
            <person name="Mohanty A."/>
            <person name="Bharti A.K."/>
            <person name="Gaur A."/>
            <person name="Gupta V."/>
            <person name="Kumar D."/>
            <person name="Ravi V."/>
            <person name="Vij S."/>
            <person name="Kapur A."/>
            <person name="Khurana P."/>
            <person name="Khurana P."/>
            <person name="Khurana J.P."/>
            <person name="Tyagi A.K."/>
            <person name="Gaikwad K."/>
            <person name="Singh A."/>
            <person name="Dalal V."/>
            <person name="Srivastava S."/>
            <person name="Dixit A."/>
            <person name="Pal A.K."/>
            <person name="Ghazi I.A."/>
            <person name="Yadav M."/>
            <person name="Pandit A."/>
            <person name="Bhargava A."/>
            <person name="Sureshbabu K."/>
            <person name="Batra K."/>
            <person name="Sharma T.R."/>
            <person name="Mohapatra T."/>
            <person name="Singh N.K."/>
            <person name="Messing J."/>
            <person name="Nelson A.B."/>
            <person name="Fuks G."/>
            <person name="Kavchok S."/>
            <person name="Keizer G."/>
            <person name="Linton E."/>
            <person name="Llaca V."/>
            <person name="Song R."/>
            <person name="Tanyolac B."/>
            <person name="Young S."/>
            <person name="Ho-Il K."/>
            <person name="Hahn J.H."/>
            <person name="Sangsakoo G."/>
            <person name="Vanavichit A."/>
            <person name="de Mattos Luiz.A.T."/>
            <person name="Zimmer P.D."/>
            <person name="Malone G."/>
            <person name="Dellagostin O."/>
            <person name="de Oliveira A.C."/>
            <person name="Bevan M."/>
            <person name="Bancroft I."/>
            <person name="Minx P."/>
            <person name="Cordum H."/>
            <person name="Wilson R."/>
            <person name="Cheng Z."/>
            <person name="Jin W."/>
            <person name="Jiang J."/>
            <person name="Leong S.A."/>
            <person name="Iwama H."/>
            <person name="Gojobori T."/>
            <person name="Itoh T."/>
            <person name="Niimura Y."/>
            <person name="Fujii Y."/>
            <person name="Habara T."/>
            <person name="Sakai H."/>
            <person name="Sato Y."/>
            <person name="Wilson G."/>
            <person name="Kumar K."/>
            <person name="McCouch S."/>
            <person name="Juretic N."/>
            <person name="Hoen D."/>
            <person name="Wright S."/>
            <person name="Bruskiewich R."/>
            <person name="Bureau T."/>
            <person name="Miyao A."/>
            <person name="Hirochika H."/>
            <person name="Nishikawa T."/>
            <person name="Kadowaki K."/>
            <person name="Sugiura M."/>
            <person name="Burr B."/>
            <person name="Sasaki T."/>
        </authorList>
    </citation>
    <scope>NUCLEOTIDE SEQUENCE [LARGE SCALE GENOMIC DNA]</scope>
    <source>
        <strain evidence="3">cv. Nipponbare</strain>
    </source>
</reference>
<dbReference type="Pfam" id="PF12776">
    <property type="entry name" value="Myb_DNA-bind_3"/>
    <property type="match status" value="1"/>
</dbReference>
<evidence type="ECO:0000313" key="3">
    <source>
        <dbReference type="Proteomes" id="UP000000763"/>
    </source>
</evidence>
<evidence type="ECO:0000313" key="2">
    <source>
        <dbReference type="EMBL" id="AAX96194.1"/>
    </source>
</evidence>
<dbReference type="PANTHER" id="PTHR47069">
    <property type="match status" value="1"/>
</dbReference>
<organism evidence="2 3">
    <name type="scientific">Oryza sativa subsp. japonica</name>
    <name type="common">Rice</name>
    <dbReference type="NCBI Taxonomy" id="39947"/>
    <lineage>
        <taxon>Eukaryota</taxon>
        <taxon>Viridiplantae</taxon>
        <taxon>Streptophyta</taxon>
        <taxon>Embryophyta</taxon>
        <taxon>Tracheophyta</taxon>
        <taxon>Spermatophyta</taxon>
        <taxon>Magnoliopsida</taxon>
        <taxon>Liliopsida</taxon>
        <taxon>Poales</taxon>
        <taxon>Poaceae</taxon>
        <taxon>BOP clade</taxon>
        <taxon>Oryzoideae</taxon>
        <taxon>Oryzeae</taxon>
        <taxon>Oryzinae</taxon>
        <taxon>Oryza</taxon>
        <taxon>Oryza sativa</taxon>
    </lineage>
</organism>
<evidence type="ECO:0000259" key="1">
    <source>
        <dbReference type="Pfam" id="PF12776"/>
    </source>
</evidence>
<dbReference type="EMBL" id="AC135794">
    <property type="protein sequence ID" value="AAX96194.1"/>
    <property type="molecule type" value="Genomic_DNA"/>
</dbReference>